<protein>
    <submittedName>
        <fullName evidence="3">Alpha/beta hydrolase</fullName>
    </submittedName>
</protein>
<keyword evidence="4" id="KW-1185">Reference proteome</keyword>
<dbReference type="EMBL" id="JABBXF010000006">
    <property type="protein sequence ID" value="NVK76914.1"/>
    <property type="molecule type" value="Genomic_DNA"/>
</dbReference>
<evidence type="ECO:0000259" key="2">
    <source>
        <dbReference type="Pfam" id="PF00561"/>
    </source>
</evidence>
<dbReference type="RefSeq" id="WP_171078691.1">
    <property type="nucleotide sequence ID" value="NZ_BNBU01000004.1"/>
</dbReference>
<dbReference type="Gene3D" id="3.40.50.1820">
    <property type="entry name" value="alpha/beta hydrolase"/>
    <property type="match status" value="1"/>
</dbReference>
<accession>A0A7Y7B163</accession>
<gene>
    <name evidence="3" type="ORF">HG542_04505</name>
</gene>
<dbReference type="PANTHER" id="PTHR48081">
    <property type="entry name" value="AB HYDROLASE SUPERFAMILY PROTEIN C4A8.06C"/>
    <property type="match status" value="1"/>
</dbReference>
<sequence>MTAYGPHPSQVVDFHGPADAPVRVTLLHGGYWRERYDRTYLVPLARALAGPGARVALAEYRRVGGGGGWPATFDDVAQVVRSASGGRHVLLGHSAGGHLALWAAARLPGIDHVVAVAPVADLARARELALSDGAVDELLGGRYRPEADPMRLPAPECTVTLVHGTADTDVPVELSRRYARAVPHAVLRELDGVDHFAPVTPGTEACETVLKTVRGAP</sequence>
<dbReference type="AlphaFoldDB" id="A0A7Y7B163"/>
<dbReference type="GO" id="GO:0016787">
    <property type="term" value="F:hydrolase activity"/>
    <property type="evidence" value="ECO:0007669"/>
    <property type="project" value="UniProtKB-KW"/>
</dbReference>
<name>A0A7Y7B163_STRMO</name>
<keyword evidence="1 3" id="KW-0378">Hydrolase</keyword>
<feature type="domain" description="AB hydrolase-1" evidence="2">
    <location>
        <begin position="39"/>
        <end position="126"/>
    </location>
</feature>
<reference evidence="3 4" key="1">
    <citation type="submission" date="2020-04" db="EMBL/GenBank/DDBJ databases">
        <title>Draft Genome Sequence of Streptomyces morookaense DSM 40503, an 8-azaguanine-producing strain.</title>
        <authorList>
            <person name="Qi J."/>
            <person name="Gao J.-M."/>
        </authorList>
    </citation>
    <scope>NUCLEOTIDE SEQUENCE [LARGE SCALE GENOMIC DNA]</scope>
    <source>
        <strain evidence="3 4">DSM 40503</strain>
    </source>
</reference>
<dbReference type="Pfam" id="PF00561">
    <property type="entry name" value="Abhydrolase_1"/>
    <property type="match status" value="1"/>
</dbReference>
<dbReference type="InterPro" id="IPR029058">
    <property type="entry name" value="AB_hydrolase_fold"/>
</dbReference>
<evidence type="ECO:0000256" key="1">
    <source>
        <dbReference type="ARBA" id="ARBA00022801"/>
    </source>
</evidence>
<evidence type="ECO:0000313" key="3">
    <source>
        <dbReference type="EMBL" id="NVK76914.1"/>
    </source>
</evidence>
<dbReference type="InterPro" id="IPR000073">
    <property type="entry name" value="AB_hydrolase_1"/>
</dbReference>
<dbReference type="Proteomes" id="UP000587462">
    <property type="component" value="Unassembled WGS sequence"/>
</dbReference>
<organism evidence="3 4">
    <name type="scientific">Streptomyces morookaense</name>
    <name type="common">Streptoverticillium morookaense</name>
    <dbReference type="NCBI Taxonomy" id="1970"/>
    <lineage>
        <taxon>Bacteria</taxon>
        <taxon>Bacillati</taxon>
        <taxon>Actinomycetota</taxon>
        <taxon>Actinomycetes</taxon>
        <taxon>Kitasatosporales</taxon>
        <taxon>Streptomycetaceae</taxon>
        <taxon>Streptomyces</taxon>
    </lineage>
</organism>
<dbReference type="InterPro" id="IPR050300">
    <property type="entry name" value="GDXG_lipolytic_enzyme"/>
</dbReference>
<evidence type="ECO:0000313" key="4">
    <source>
        <dbReference type="Proteomes" id="UP000587462"/>
    </source>
</evidence>
<comment type="caution">
    <text evidence="3">The sequence shown here is derived from an EMBL/GenBank/DDBJ whole genome shotgun (WGS) entry which is preliminary data.</text>
</comment>
<proteinExistence type="predicted"/>
<dbReference type="SUPFAM" id="SSF53474">
    <property type="entry name" value="alpha/beta-Hydrolases"/>
    <property type="match status" value="1"/>
</dbReference>